<proteinExistence type="predicted"/>
<protein>
    <recommendedName>
        <fullName evidence="3">PBP domain-containing protein</fullName>
    </recommendedName>
</protein>
<keyword evidence="1" id="KW-0732">Signal</keyword>
<accession>A0A133UW42</accession>
<keyword evidence="2" id="KW-0472">Membrane</keyword>
<keyword evidence="5" id="KW-1185">Reference proteome</keyword>
<dbReference type="Pfam" id="PF12849">
    <property type="entry name" value="PBP_like_2"/>
    <property type="match status" value="1"/>
</dbReference>
<keyword evidence="2" id="KW-0812">Transmembrane</keyword>
<sequence length="298" mass="32820">MEEMKEKGMGKIGILLVIVIIITIVGTGFTLVFAEKETLKISGSTTVRPLARKWRNEFMKENPNIRISVKGGGSGQGVSDVKGGLSNIGMSSSKTLVTKENDLVLHLMAYDAILLIVNEKNPILNILKENGIKQSTLQKIYSGKTTNWKDIPGIERNQTLFNYKRSDKSGTGEVFAGFLRMTQGELEGIGVHGNLGIKEAIISNKWGIGFVGAKYAFDNSIEVIPLDGNNDGEITDYERIENFNDLTSDIENYPIQRGLYFATKGEPTGMTGTFMEWCKNEGQSYISEIGYVPITGSR</sequence>
<organism evidence="4 5">
    <name type="scientific">candidate division MSBL1 archaeon SCGC-AAA259I09</name>
    <dbReference type="NCBI Taxonomy" id="1698267"/>
    <lineage>
        <taxon>Archaea</taxon>
        <taxon>Methanobacteriati</taxon>
        <taxon>Methanobacteriota</taxon>
        <taxon>candidate division MSBL1</taxon>
    </lineage>
</organism>
<feature type="transmembrane region" description="Helical" evidence="2">
    <location>
        <begin position="12"/>
        <end position="34"/>
    </location>
</feature>
<evidence type="ECO:0000259" key="3">
    <source>
        <dbReference type="Pfam" id="PF12849"/>
    </source>
</evidence>
<dbReference type="SUPFAM" id="SSF53850">
    <property type="entry name" value="Periplasmic binding protein-like II"/>
    <property type="match status" value="1"/>
</dbReference>
<keyword evidence="2" id="KW-1133">Transmembrane helix</keyword>
<name>A0A133UW42_9EURY</name>
<evidence type="ECO:0000256" key="1">
    <source>
        <dbReference type="ARBA" id="ARBA00022729"/>
    </source>
</evidence>
<evidence type="ECO:0000313" key="4">
    <source>
        <dbReference type="EMBL" id="KXA98414.1"/>
    </source>
</evidence>
<dbReference type="PANTHER" id="PTHR30570">
    <property type="entry name" value="PERIPLASMIC PHOSPHATE BINDING COMPONENT OF PHOSPHATE ABC TRANSPORTER"/>
    <property type="match status" value="1"/>
</dbReference>
<evidence type="ECO:0000256" key="2">
    <source>
        <dbReference type="SAM" id="Phobius"/>
    </source>
</evidence>
<comment type="caution">
    <text evidence="4">The sequence shown here is derived from an EMBL/GenBank/DDBJ whole genome shotgun (WGS) entry which is preliminary data.</text>
</comment>
<dbReference type="Gene3D" id="3.40.190.10">
    <property type="entry name" value="Periplasmic binding protein-like II"/>
    <property type="match status" value="2"/>
</dbReference>
<dbReference type="EMBL" id="LHXR01000001">
    <property type="protein sequence ID" value="KXA98414.1"/>
    <property type="molecule type" value="Genomic_DNA"/>
</dbReference>
<dbReference type="InterPro" id="IPR024370">
    <property type="entry name" value="PBP_domain"/>
</dbReference>
<reference evidence="4 5" key="1">
    <citation type="journal article" date="2016" name="Sci. Rep.">
        <title>Metabolic traits of an uncultured archaeal lineage -MSBL1- from brine pools of the Red Sea.</title>
        <authorList>
            <person name="Mwirichia R."/>
            <person name="Alam I."/>
            <person name="Rashid M."/>
            <person name="Vinu M."/>
            <person name="Ba-Alawi W."/>
            <person name="Anthony Kamau A."/>
            <person name="Kamanda Ngugi D."/>
            <person name="Goker M."/>
            <person name="Klenk H.P."/>
            <person name="Bajic V."/>
            <person name="Stingl U."/>
        </authorList>
    </citation>
    <scope>NUCLEOTIDE SEQUENCE [LARGE SCALE GENOMIC DNA]</scope>
    <source>
        <strain evidence="4">SCGC-AAA259I09</strain>
    </source>
</reference>
<dbReference type="AlphaFoldDB" id="A0A133UW42"/>
<feature type="domain" description="PBP" evidence="3">
    <location>
        <begin position="36"/>
        <end position="277"/>
    </location>
</feature>
<dbReference type="InterPro" id="IPR050811">
    <property type="entry name" value="Phosphate_ABC_transporter"/>
</dbReference>
<gene>
    <name evidence="4" type="ORF">AKJ37_00185</name>
</gene>
<dbReference type="Proteomes" id="UP000070463">
    <property type="component" value="Unassembled WGS sequence"/>
</dbReference>
<evidence type="ECO:0000313" key="5">
    <source>
        <dbReference type="Proteomes" id="UP000070463"/>
    </source>
</evidence>
<dbReference type="PANTHER" id="PTHR30570:SF1">
    <property type="entry name" value="PHOSPHATE-BINDING PROTEIN PSTS"/>
    <property type="match status" value="1"/>
</dbReference>
<dbReference type="PATRIC" id="fig|1698267.3.peg.47"/>